<dbReference type="InterPro" id="IPR039261">
    <property type="entry name" value="FNR_nucleotide-bd"/>
</dbReference>
<organism evidence="2 3">
    <name type="scientific">Stenotrophomonas maltophilia</name>
    <name type="common">Pseudomonas maltophilia</name>
    <name type="synonym">Xanthomonas maltophilia</name>
    <dbReference type="NCBI Taxonomy" id="40324"/>
    <lineage>
        <taxon>Bacteria</taxon>
        <taxon>Pseudomonadati</taxon>
        <taxon>Pseudomonadota</taxon>
        <taxon>Gammaproteobacteria</taxon>
        <taxon>Lysobacterales</taxon>
        <taxon>Lysobacteraceae</taxon>
        <taxon>Stenotrophomonas</taxon>
        <taxon>Stenotrophomonas maltophilia group</taxon>
    </lineage>
</organism>
<dbReference type="PANTHER" id="PTHR30157">
    <property type="entry name" value="FERRIC REDUCTASE, NADPH-DEPENDENT"/>
    <property type="match status" value="1"/>
</dbReference>
<evidence type="ECO:0000259" key="1">
    <source>
        <dbReference type="PROSITE" id="PS51384"/>
    </source>
</evidence>
<gene>
    <name evidence="2" type="primary">yqjH_1</name>
    <name evidence="2" type="ORF">GAK31_00704</name>
</gene>
<dbReference type="AlphaFoldDB" id="A0A7V8FK10"/>
<sequence length="246" mass="26068">MSRSPLDVAAAPPGPISRTLIRLLMKEARITAVERLGRHARLLTLESEEFRGVDWQPGNKLQVAMGSAFVARTYTPLHWDADSGRTQLLGFSHGRGPGSAWLLGATVGDRCHVFGPRPALEPRRAGEACVLVGDETSIALAVALARHGAAPQQCLFEVDDAAGASTVLASLGLQAVELRARQQQDAHLPAMEARLCSLADAAATGFVLTGKAGTIQRLQRALKAHGVPSARIAAKLHWAPGRTGMD</sequence>
<dbReference type="Pfam" id="PF08021">
    <property type="entry name" value="FAD_binding_9"/>
    <property type="match status" value="1"/>
</dbReference>
<dbReference type="PANTHER" id="PTHR30157:SF0">
    <property type="entry name" value="NADPH-DEPENDENT FERRIC-CHELATE REDUCTASE"/>
    <property type="match status" value="1"/>
</dbReference>
<dbReference type="Gene3D" id="2.40.30.10">
    <property type="entry name" value="Translation factors"/>
    <property type="match status" value="1"/>
</dbReference>
<dbReference type="SUPFAM" id="SSF63380">
    <property type="entry name" value="Riboflavin synthase domain-like"/>
    <property type="match status" value="1"/>
</dbReference>
<dbReference type="Gene3D" id="3.40.50.80">
    <property type="entry name" value="Nucleotide-binding domain of ferredoxin-NADP reductase (FNR) module"/>
    <property type="match status" value="1"/>
</dbReference>
<dbReference type="PROSITE" id="PS51384">
    <property type="entry name" value="FAD_FR"/>
    <property type="match status" value="1"/>
</dbReference>
<evidence type="ECO:0000313" key="2">
    <source>
        <dbReference type="EMBL" id="KAF1017439.1"/>
    </source>
</evidence>
<dbReference type="GO" id="GO:0016491">
    <property type="term" value="F:oxidoreductase activity"/>
    <property type="evidence" value="ECO:0007669"/>
    <property type="project" value="InterPro"/>
</dbReference>
<evidence type="ECO:0000313" key="3">
    <source>
        <dbReference type="Proteomes" id="UP000487117"/>
    </source>
</evidence>
<dbReference type="InterPro" id="IPR039374">
    <property type="entry name" value="SIP_fam"/>
</dbReference>
<dbReference type="InterPro" id="IPR017927">
    <property type="entry name" value="FAD-bd_FR_type"/>
</dbReference>
<reference evidence="3" key="1">
    <citation type="journal article" date="2020" name="MBio">
        <title>Horizontal gene transfer to a defensive symbiont with a reduced genome amongst a multipartite beetle microbiome.</title>
        <authorList>
            <person name="Waterworth S.C."/>
            <person name="Florez L.V."/>
            <person name="Rees E.R."/>
            <person name="Hertweck C."/>
            <person name="Kaltenpoth M."/>
            <person name="Kwan J.C."/>
        </authorList>
    </citation>
    <scope>NUCLEOTIDE SEQUENCE [LARGE SCALE GENOMIC DNA]</scope>
</reference>
<dbReference type="InterPro" id="IPR017938">
    <property type="entry name" value="Riboflavin_synthase-like_b-brl"/>
</dbReference>
<dbReference type="Proteomes" id="UP000487117">
    <property type="component" value="Unassembled WGS sequence"/>
</dbReference>
<accession>A0A7V8FK10</accession>
<proteinExistence type="predicted"/>
<protein>
    <submittedName>
        <fullName evidence="2">NADPH-dependent ferric-chelate reductase</fullName>
    </submittedName>
</protein>
<feature type="domain" description="FAD-binding FR-type" evidence="1">
    <location>
        <begin position="23"/>
        <end position="123"/>
    </location>
</feature>
<name>A0A7V8FK10_STEMA</name>
<comment type="caution">
    <text evidence="2">The sequence shown here is derived from an EMBL/GenBank/DDBJ whole genome shotgun (WGS) entry which is preliminary data.</text>
</comment>
<dbReference type="InterPro" id="IPR013113">
    <property type="entry name" value="SIP_FAD-bd"/>
</dbReference>
<dbReference type="EMBL" id="WNDS01000001">
    <property type="protein sequence ID" value="KAF1017439.1"/>
    <property type="molecule type" value="Genomic_DNA"/>
</dbReference>